<organism evidence="2 3">
    <name type="scientific">Vibrio zhanjiangensis</name>
    <dbReference type="NCBI Taxonomy" id="1046128"/>
    <lineage>
        <taxon>Bacteria</taxon>
        <taxon>Pseudomonadati</taxon>
        <taxon>Pseudomonadota</taxon>
        <taxon>Gammaproteobacteria</taxon>
        <taxon>Vibrionales</taxon>
        <taxon>Vibrionaceae</taxon>
        <taxon>Vibrio</taxon>
    </lineage>
</organism>
<proteinExistence type="predicted"/>
<protein>
    <recommendedName>
        <fullName evidence="1">N-acetyltransferase domain-containing protein</fullName>
    </recommendedName>
</protein>
<dbReference type="InterPro" id="IPR016181">
    <property type="entry name" value="Acyl_CoA_acyltransferase"/>
</dbReference>
<keyword evidence="3" id="KW-1185">Reference proteome</keyword>
<evidence type="ECO:0000313" key="2">
    <source>
        <dbReference type="EMBL" id="GLT17004.1"/>
    </source>
</evidence>
<evidence type="ECO:0000313" key="3">
    <source>
        <dbReference type="Proteomes" id="UP001157138"/>
    </source>
</evidence>
<dbReference type="PANTHER" id="PTHR43792">
    <property type="entry name" value="GNAT FAMILY, PUTATIVE (AFU_ORTHOLOGUE AFUA_3G00765)-RELATED-RELATED"/>
    <property type="match status" value="1"/>
</dbReference>
<dbReference type="PROSITE" id="PS51186">
    <property type="entry name" value="GNAT"/>
    <property type="match status" value="1"/>
</dbReference>
<dbReference type="CDD" id="cd04301">
    <property type="entry name" value="NAT_SF"/>
    <property type="match status" value="1"/>
</dbReference>
<dbReference type="Gene3D" id="3.40.630.30">
    <property type="match status" value="1"/>
</dbReference>
<dbReference type="EMBL" id="BSPW01000018">
    <property type="protein sequence ID" value="GLT17004.1"/>
    <property type="molecule type" value="Genomic_DNA"/>
</dbReference>
<accession>A0ABQ6EVI7</accession>
<comment type="caution">
    <text evidence="2">The sequence shown here is derived from an EMBL/GenBank/DDBJ whole genome shotgun (WGS) entry which is preliminary data.</text>
</comment>
<dbReference type="SUPFAM" id="SSF55729">
    <property type="entry name" value="Acyl-CoA N-acyltransferases (Nat)"/>
    <property type="match status" value="1"/>
</dbReference>
<dbReference type="InterPro" id="IPR000182">
    <property type="entry name" value="GNAT_dom"/>
</dbReference>
<dbReference type="InterPro" id="IPR051531">
    <property type="entry name" value="N-acetyltransferase"/>
</dbReference>
<sequence length="173" mass="19613">MMYEVLELIYRQRLFSASGMIFRPVSVVDAASLFDAISVRAFHTDLPLSKLKTLGEAKKWCLERSLDWQTNACFVWTCLSENDLSLIGQVTLLPRSDNFALAYWVMPDRRGQGHATSMCREILKQVSKSGYKGNIWAGVHGWNDKSKAILLKLGFDPINTENSEIDEYSLTIT</sequence>
<gene>
    <name evidence="2" type="ORF">GCM10007938_07810</name>
</gene>
<feature type="domain" description="N-acetyltransferase" evidence="1">
    <location>
        <begin position="20"/>
        <end position="173"/>
    </location>
</feature>
<dbReference type="Pfam" id="PF13302">
    <property type="entry name" value="Acetyltransf_3"/>
    <property type="match status" value="1"/>
</dbReference>
<reference evidence="3" key="1">
    <citation type="journal article" date="2019" name="Int. J. Syst. Evol. Microbiol.">
        <title>The Global Catalogue of Microorganisms (GCM) 10K type strain sequencing project: providing services to taxonomists for standard genome sequencing and annotation.</title>
        <authorList>
            <consortium name="The Broad Institute Genomics Platform"/>
            <consortium name="The Broad Institute Genome Sequencing Center for Infectious Disease"/>
            <person name="Wu L."/>
            <person name="Ma J."/>
        </authorList>
    </citation>
    <scope>NUCLEOTIDE SEQUENCE [LARGE SCALE GENOMIC DNA]</scope>
    <source>
        <strain evidence="3">NBRC 108723</strain>
    </source>
</reference>
<name>A0ABQ6EVI7_9VIBR</name>
<dbReference type="RefSeq" id="WP_284190927.1">
    <property type="nucleotide sequence ID" value="NZ_BSPW01000018.1"/>
</dbReference>
<evidence type="ECO:0000259" key="1">
    <source>
        <dbReference type="PROSITE" id="PS51186"/>
    </source>
</evidence>
<dbReference type="Proteomes" id="UP001157138">
    <property type="component" value="Unassembled WGS sequence"/>
</dbReference>